<evidence type="ECO:0000256" key="7">
    <source>
        <dbReference type="ARBA" id="ARBA00023237"/>
    </source>
</evidence>
<protein>
    <submittedName>
        <fullName evidence="13">TonB-dependent receptor</fullName>
    </submittedName>
</protein>
<dbReference type="Gene3D" id="2.170.130.10">
    <property type="entry name" value="TonB-dependent receptor, plug domain"/>
    <property type="match status" value="1"/>
</dbReference>
<dbReference type="PANTHER" id="PTHR47234">
    <property type="match status" value="1"/>
</dbReference>
<feature type="domain" description="TonB-dependent receptor-like beta-barrel" evidence="11">
    <location>
        <begin position="430"/>
        <end position="920"/>
    </location>
</feature>
<evidence type="ECO:0000256" key="4">
    <source>
        <dbReference type="ARBA" id="ARBA00022692"/>
    </source>
</evidence>
<dbReference type="GO" id="GO:0009279">
    <property type="term" value="C:cell outer membrane"/>
    <property type="evidence" value="ECO:0007669"/>
    <property type="project" value="UniProtKB-SubCell"/>
</dbReference>
<feature type="chain" id="PRO_5018982595" evidence="10">
    <location>
        <begin position="22"/>
        <end position="959"/>
    </location>
</feature>
<dbReference type="InterPro" id="IPR037066">
    <property type="entry name" value="Plug_dom_sf"/>
</dbReference>
<evidence type="ECO:0000259" key="11">
    <source>
        <dbReference type="Pfam" id="PF00593"/>
    </source>
</evidence>
<evidence type="ECO:0000256" key="9">
    <source>
        <dbReference type="RuleBase" id="RU003357"/>
    </source>
</evidence>
<keyword evidence="10" id="KW-0732">Signal</keyword>
<reference evidence="13 14" key="1">
    <citation type="submission" date="2019-01" db="EMBL/GenBank/DDBJ databases">
        <authorList>
            <person name="Chen W.-M."/>
        </authorList>
    </citation>
    <scope>NUCLEOTIDE SEQUENCE [LARGE SCALE GENOMIC DNA]</scope>
    <source>
        <strain evidence="13 14">FSY-9</strain>
    </source>
</reference>
<evidence type="ECO:0000256" key="10">
    <source>
        <dbReference type="SAM" id="SignalP"/>
    </source>
</evidence>
<comment type="subcellular location">
    <subcellularLocation>
        <location evidence="1 8">Cell outer membrane</location>
        <topology evidence="1 8">Multi-pass membrane protein</topology>
    </subcellularLocation>
</comment>
<dbReference type="InterPro" id="IPR000531">
    <property type="entry name" value="Beta-barrel_TonB"/>
</dbReference>
<dbReference type="EMBL" id="SACO01000019">
    <property type="protein sequence ID" value="RVU03211.1"/>
    <property type="molecule type" value="Genomic_DNA"/>
</dbReference>
<accession>A0A437MZW2</accession>
<evidence type="ECO:0000256" key="6">
    <source>
        <dbReference type="ARBA" id="ARBA00023136"/>
    </source>
</evidence>
<organism evidence="13 14">
    <name type="scientific">Novosphingobium umbonatum</name>
    <dbReference type="NCBI Taxonomy" id="1908524"/>
    <lineage>
        <taxon>Bacteria</taxon>
        <taxon>Pseudomonadati</taxon>
        <taxon>Pseudomonadota</taxon>
        <taxon>Alphaproteobacteria</taxon>
        <taxon>Sphingomonadales</taxon>
        <taxon>Sphingomonadaceae</taxon>
        <taxon>Novosphingobium</taxon>
    </lineage>
</organism>
<dbReference type="Gene3D" id="2.40.170.20">
    <property type="entry name" value="TonB-dependent receptor, beta-barrel domain"/>
    <property type="match status" value="1"/>
</dbReference>
<keyword evidence="13" id="KW-0675">Receptor</keyword>
<evidence type="ECO:0000313" key="14">
    <source>
        <dbReference type="Proteomes" id="UP000282837"/>
    </source>
</evidence>
<feature type="signal peptide" evidence="10">
    <location>
        <begin position="1"/>
        <end position="21"/>
    </location>
</feature>
<evidence type="ECO:0000256" key="3">
    <source>
        <dbReference type="ARBA" id="ARBA00022452"/>
    </source>
</evidence>
<comment type="caution">
    <text evidence="13">The sequence shown here is derived from an EMBL/GenBank/DDBJ whole genome shotgun (WGS) entry which is preliminary data.</text>
</comment>
<dbReference type="InterPro" id="IPR039426">
    <property type="entry name" value="TonB-dep_rcpt-like"/>
</dbReference>
<keyword evidence="2 8" id="KW-0813">Transport</keyword>
<dbReference type="InterPro" id="IPR012910">
    <property type="entry name" value="Plug_dom"/>
</dbReference>
<proteinExistence type="inferred from homology"/>
<dbReference type="PROSITE" id="PS52016">
    <property type="entry name" value="TONB_DEPENDENT_REC_3"/>
    <property type="match status" value="1"/>
</dbReference>
<sequence>MVTRYMLASVSLLALPAAALAQSSAPEGGDAGNPAKPAEIIVTGSRIATGNSSPVPLTVVTTENLLNVRPSTLADTLQSVPVLAGSRSTLSSPTSFGGSGAGNGAANQVNLRNLGAQRNLVLMDGHRVPPTSTTNVVDIDMVPQMLLDRVETVTGGASAVYGSDAISGVVNFITKKNFNGLKTNLQYGISRYGDGQQVSAGMAYGTKLFDGRGHFEASYEFRDDKGVMSRSSRPWFQRLTTSGAGTAANPFYVTYGVNSPNLPFGGRISGTSSALNGMYFSANGVLSPFVNGSSVISPVTGVADASLQVGGAGGYYDTSLKASLRSHQFFGRFDFDVSDSLKFYITGAANLKKNRALDIDLTLNNLTIRSSNAYIAQMAGGAYASALAAAGSTFNFSRIVQGVPLDQNTDSTQISINTGLDGALGKFKWNVNYTHGQTHLYLLARNNVNEQKLRASLDAVNVGGNIVCGINADAIASNDDASCRPWNPFGPSASDASAMGYFLTNSTYTQNTYLDDLSADIHGPLVEGWAGPISGALSVEWRQDRFNSHSYMESNDLANCAGLLNCVQGRQGLWRNSFASSPTVSNRVWEVSAETEVPLLTDQPFAKSLSLSGAARYTSYKTSGQYWTWKLGGVWEVDNDFRLRGTLSRDIRAPTLNDLFAPTSTVTNAQTDYLIAGQPSYAVAQDTKGNPNLTAEVGHTLTVGGVWRPSFARGLSLSLDYYQIKISNAVILSPGFSQIYQQACYASGGTSPFCSLQTRALGNYTDTSAANVVTRWSVQPFNIGSIRTFGLDGEVNYTTRLVGRPVTLRVMGTYQPHIYYEQAGVQTTDQGGVTTGPVGMGPAPKLRITSTMSYKVSDAFRVDVQNRWRSPMHIDANPANVYYNGMDHVKAGSVTSVNLSYTMNKPALGNPELFFNVQNLFDAAPAYISGSNPAGRIGGFTVADDPVGRYFTFGLRNKF</sequence>
<keyword evidence="3 8" id="KW-1134">Transmembrane beta strand</keyword>
<evidence type="ECO:0000256" key="5">
    <source>
        <dbReference type="ARBA" id="ARBA00023077"/>
    </source>
</evidence>
<keyword evidence="5 9" id="KW-0798">TonB box</keyword>
<dbReference type="Proteomes" id="UP000282837">
    <property type="component" value="Unassembled WGS sequence"/>
</dbReference>
<dbReference type="AlphaFoldDB" id="A0A437MZW2"/>
<evidence type="ECO:0000259" key="12">
    <source>
        <dbReference type="Pfam" id="PF07715"/>
    </source>
</evidence>
<dbReference type="RefSeq" id="WP_127711695.1">
    <property type="nucleotide sequence ID" value="NZ_SACO01000019.1"/>
</dbReference>
<name>A0A437MZW2_9SPHN</name>
<keyword evidence="14" id="KW-1185">Reference proteome</keyword>
<gene>
    <name evidence="13" type="ORF">EOE18_16890</name>
</gene>
<dbReference type="Pfam" id="PF07715">
    <property type="entry name" value="Plug"/>
    <property type="match status" value="1"/>
</dbReference>
<dbReference type="InterPro" id="IPR036942">
    <property type="entry name" value="Beta-barrel_TonB_sf"/>
</dbReference>
<keyword evidence="7 8" id="KW-0998">Cell outer membrane</keyword>
<keyword evidence="4 8" id="KW-0812">Transmembrane</keyword>
<keyword evidence="6 8" id="KW-0472">Membrane</keyword>
<comment type="similarity">
    <text evidence="8 9">Belongs to the TonB-dependent receptor family.</text>
</comment>
<evidence type="ECO:0000313" key="13">
    <source>
        <dbReference type="EMBL" id="RVU03211.1"/>
    </source>
</evidence>
<dbReference type="SUPFAM" id="SSF56935">
    <property type="entry name" value="Porins"/>
    <property type="match status" value="1"/>
</dbReference>
<feature type="domain" description="TonB-dependent receptor plug" evidence="12">
    <location>
        <begin position="52"/>
        <end position="169"/>
    </location>
</feature>
<evidence type="ECO:0000256" key="2">
    <source>
        <dbReference type="ARBA" id="ARBA00022448"/>
    </source>
</evidence>
<evidence type="ECO:0000256" key="8">
    <source>
        <dbReference type="PROSITE-ProRule" id="PRU01360"/>
    </source>
</evidence>
<dbReference type="Pfam" id="PF00593">
    <property type="entry name" value="TonB_dep_Rec_b-barrel"/>
    <property type="match status" value="1"/>
</dbReference>
<dbReference type="OrthoDB" id="7051241at2"/>
<dbReference type="PANTHER" id="PTHR47234:SF3">
    <property type="entry name" value="SECRETIN_TONB SHORT N-TERMINAL DOMAIN-CONTAINING PROTEIN"/>
    <property type="match status" value="1"/>
</dbReference>
<evidence type="ECO:0000256" key="1">
    <source>
        <dbReference type="ARBA" id="ARBA00004571"/>
    </source>
</evidence>